<evidence type="ECO:0000256" key="4">
    <source>
        <dbReference type="ARBA" id="ARBA00017868"/>
    </source>
</evidence>
<dbReference type="FunFam" id="3.40.50.11500:FF:000002">
    <property type="entry name" value="MAP kinase-activating death domain protein-like Protein"/>
    <property type="match status" value="1"/>
</dbReference>
<feature type="compositionally biased region" description="Low complexity" evidence="10">
    <location>
        <begin position="775"/>
        <end position="809"/>
    </location>
</feature>
<feature type="compositionally biased region" description="Polar residues" evidence="10">
    <location>
        <begin position="972"/>
        <end position="985"/>
    </location>
</feature>
<feature type="compositionally biased region" description="Low complexity" evidence="10">
    <location>
        <begin position="746"/>
        <end position="762"/>
    </location>
</feature>
<comment type="similarity">
    <text evidence="3">Belongs to the MADD family.</text>
</comment>
<evidence type="ECO:0000256" key="5">
    <source>
        <dbReference type="ARBA" id="ARBA00022475"/>
    </source>
</evidence>
<feature type="compositionally biased region" description="Low complexity" evidence="10">
    <location>
        <begin position="823"/>
        <end position="832"/>
    </location>
</feature>
<dbReference type="InterPro" id="IPR001194">
    <property type="entry name" value="cDENN_dom"/>
</dbReference>
<dbReference type="InterPro" id="IPR056574">
    <property type="entry name" value="Death_MADD"/>
</dbReference>
<feature type="compositionally biased region" description="Basic and acidic residues" evidence="10">
    <location>
        <begin position="810"/>
        <end position="822"/>
    </location>
</feature>
<reference evidence="12" key="1">
    <citation type="journal article" date="2015" name="Sci. Rep.">
        <title>Tissue- and time-dependent transcription in Ixodes ricinus salivary glands and midguts when blood feeding on the vertebrate host.</title>
        <authorList>
            <person name="Kotsyfakis M."/>
            <person name="Schwarz A."/>
            <person name="Erhart J."/>
            <person name="Ribeiro J.M."/>
        </authorList>
    </citation>
    <scope>NUCLEOTIDE SEQUENCE</scope>
    <source>
        <tissue evidence="12">Salivary gland and midgut</tissue>
    </source>
</reference>
<feature type="compositionally biased region" description="Basic and acidic residues" evidence="10">
    <location>
        <begin position="851"/>
        <end position="860"/>
    </location>
</feature>
<keyword evidence="7" id="KW-0344">Guanine-nucleotide releasing factor</keyword>
<feature type="region of interest" description="Disordered" evidence="10">
    <location>
        <begin position="1103"/>
        <end position="1165"/>
    </location>
</feature>
<dbReference type="InterPro" id="IPR037516">
    <property type="entry name" value="Tripartite_DENN"/>
</dbReference>
<dbReference type="PANTHER" id="PTHR13008">
    <property type="entry name" value="MAP-KINASE ACTIVATING DEATH DOMAIN PROTEIN MADD /DENN/AEX-3 C.ELEGANS"/>
    <property type="match status" value="1"/>
</dbReference>
<evidence type="ECO:0000256" key="9">
    <source>
        <dbReference type="ARBA" id="ARBA00023136"/>
    </source>
</evidence>
<dbReference type="InterPro" id="IPR005112">
    <property type="entry name" value="dDENN_dom"/>
</dbReference>
<evidence type="ECO:0000256" key="1">
    <source>
        <dbReference type="ARBA" id="ARBA00004236"/>
    </source>
</evidence>
<evidence type="ECO:0000256" key="3">
    <source>
        <dbReference type="ARBA" id="ARBA00005978"/>
    </source>
</evidence>
<evidence type="ECO:0000259" key="11">
    <source>
        <dbReference type="PROSITE" id="PS50211"/>
    </source>
</evidence>
<dbReference type="PROSITE" id="PS50211">
    <property type="entry name" value="DENN"/>
    <property type="match status" value="1"/>
</dbReference>
<comment type="subcellular location">
    <subcellularLocation>
        <location evidence="1">Cell membrane</location>
    </subcellularLocation>
    <subcellularLocation>
        <location evidence="2">Cytoplasm</location>
    </subcellularLocation>
</comment>
<feature type="region of interest" description="Disordered" evidence="10">
    <location>
        <begin position="585"/>
        <end position="604"/>
    </location>
</feature>
<accession>V5HUR2</accession>
<feature type="compositionally biased region" description="Polar residues" evidence="10">
    <location>
        <begin position="1296"/>
        <end position="1309"/>
    </location>
</feature>
<dbReference type="GO" id="GO:0006915">
    <property type="term" value="P:apoptotic process"/>
    <property type="evidence" value="ECO:0007669"/>
    <property type="project" value="UniProtKB-KW"/>
</dbReference>
<dbReference type="SMART" id="SM00801">
    <property type="entry name" value="dDENN"/>
    <property type="match status" value="1"/>
</dbReference>
<dbReference type="GO" id="GO:0005829">
    <property type="term" value="C:cytosol"/>
    <property type="evidence" value="ECO:0007669"/>
    <property type="project" value="TreeGrafter"/>
</dbReference>
<dbReference type="Pfam" id="PF23629">
    <property type="entry name" value="Death_MADD"/>
    <property type="match status" value="1"/>
</dbReference>
<feature type="compositionally biased region" description="Polar residues" evidence="10">
    <location>
        <begin position="1112"/>
        <end position="1138"/>
    </location>
</feature>
<feature type="compositionally biased region" description="Low complexity" evidence="10">
    <location>
        <begin position="679"/>
        <end position="698"/>
    </location>
</feature>
<name>V5HUR2_IXORI</name>
<dbReference type="Gene3D" id="3.40.50.11500">
    <property type="match status" value="1"/>
</dbReference>
<keyword evidence="5" id="KW-1003">Cell membrane</keyword>
<evidence type="ECO:0000256" key="2">
    <source>
        <dbReference type="ARBA" id="ARBA00004496"/>
    </source>
</evidence>
<evidence type="ECO:0000256" key="10">
    <source>
        <dbReference type="SAM" id="MobiDB-lite"/>
    </source>
</evidence>
<dbReference type="GO" id="GO:0005886">
    <property type="term" value="C:plasma membrane"/>
    <property type="evidence" value="ECO:0007669"/>
    <property type="project" value="UniProtKB-SubCell"/>
</dbReference>
<dbReference type="InterPro" id="IPR043153">
    <property type="entry name" value="DENN_C"/>
</dbReference>
<feature type="region of interest" description="Disordered" evidence="10">
    <location>
        <begin position="957"/>
        <end position="985"/>
    </location>
</feature>
<dbReference type="InterPro" id="IPR039980">
    <property type="entry name" value="MADD"/>
</dbReference>
<dbReference type="GO" id="GO:0005085">
    <property type="term" value="F:guanyl-nucleotide exchange factor activity"/>
    <property type="evidence" value="ECO:0007669"/>
    <property type="project" value="UniProtKB-KW"/>
</dbReference>
<dbReference type="GO" id="GO:0042981">
    <property type="term" value="P:regulation of apoptotic process"/>
    <property type="evidence" value="ECO:0007669"/>
    <property type="project" value="TreeGrafter"/>
</dbReference>
<evidence type="ECO:0000313" key="12">
    <source>
        <dbReference type="EMBL" id="JAB82244.1"/>
    </source>
</evidence>
<proteinExistence type="evidence at transcript level"/>
<dbReference type="EMBL" id="GANP01002224">
    <property type="protein sequence ID" value="JAB82244.1"/>
    <property type="molecule type" value="mRNA"/>
</dbReference>
<feature type="domain" description="UDENN" evidence="11">
    <location>
        <begin position="15"/>
        <end position="534"/>
    </location>
</feature>
<feature type="region of interest" description="Disordered" evidence="10">
    <location>
        <begin position="922"/>
        <end position="945"/>
    </location>
</feature>
<feature type="compositionally biased region" description="Polar residues" evidence="10">
    <location>
        <begin position="864"/>
        <end position="878"/>
    </location>
</feature>
<feature type="region of interest" description="Disordered" evidence="10">
    <location>
        <begin position="1343"/>
        <end position="1379"/>
    </location>
</feature>
<keyword evidence="9" id="KW-0472">Membrane</keyword>
<dbReference type="Pfam" id="PF25328">
    <property type="entry name" value="PH_MADD"/>
    <property type="match status" value="1"/>
</dbReference>
<dbReference type="SMART" id="SM00800">
    <property type="entry name" value="uDENN"/>
    <property type="match status" value="1"/>
</dbReference>
<evidence type="ECO:0000256" key="6">
    <source>
        <dbReference type="ARBA" id="ARBA00022490"/>
    </source>
</evidence>
<feature type="compositionally biased region" description="Pro residues" evidence="10">
    <location>
        <begin position="1364"/>
        <end position="1378"/>
    </location>
</feature>
<keyword evidence="8" id="KW-0053">Apoptosis</keyword>
<feature type="region of interest" description="Disordered" evidence="10">
    <location>
        <begin position="671"/>
        <end position="882"/>
    </location>
</feature>
<protein>
    <recommendedName>
        <fullName evidence="4">MAP kinase-activating death domain protein</fullName>
    </recommendedName>
</protein>
<dbReference type="PANTHER" id="PTHR13008:SF7">
    <property type="entry name" value="MAP KINASE-ACTIVATING DEATH DOMAIN PROTEIN"/>
    <property type="match status" value="1"/>
</dbReference>
<dbReference type="Gene3D" id="3.30.450.200">
    <property type="match status" value="1"/>
</dbReference>
<organism evidence="12">
    <name type="scientific">Ixodes ricinus</name>
    <name type="common">Common tick</name>
    <name type="synonym">Acarus ricinus</name>
    <dbReference type="NCBI Taxonomy" id="34613"/>
    <lineage>
        <taxon>Eukaryota</taxon>
        <taxon>Metazoa</taxon>
        <taxon>Ecdysozoa</taxon>
        <taxon>Arthropoda</taxon>
        <taxon>Chelicerata</taxon>
        <taxon>Arachnida</taxon>
        <taxon>Acari</taxon>
        <taxon>Parasitiformes</taxon>
        <taxon>Ixodida</taxon>
        <taxon>Ixodoidea</taxon>
        <taxon>Ixodidae</taxon>
        <taxon>Ixodinae</taxon>
        <taxon>Ixodes</taxon>
    </lineage>
</organism>
<dbReference type="GO" id="GO:0032483">
    <property type="term" value="P:regulation of Rab protein signal transduction"/>
    <property type="evidence" value="ECO:0007669"/>
    <property type="project" value="TreeGrafter"/>
</dbReference>
<evidence type="ECO:0000256" key="8">
    <source>
        <dbReference type="ARBA" id="ARBA00022703"/>
    </source>
</evidence>
<keyword evidence="6" id="KW-0963">Cytoplasm</keyword>
<feature type="region of interest" description="Disordered" evidence="10">
    <location>
        <begin position="1289"/>
        <end position="1325"/>
    </location>
</feature>
<dbReference type="Pfam" id="PF03456">
    <property type="entry name" value="uDENN"/>
    <property type="match status" value="1"/>
</dbReference>
<dbReference type="InterPro" id="IPR005113">
    <property type="entry name" value="uDENN_dom"/>
</dbReference>
<dbReference type="InterPro" id="IPR057469">
    <property type="entry name" value="PH_MADD"/>
</dbReference>
<evidence type="ECO:0000256" key="7">
    <source>
        <dbReference type="ARBA" id="ARBA00022658"/>
    </source>
</evidence>
<dbReference type="Pfam" id="PF02141">
    <property type="entry name" value="DENN"/>
    <property type="match status" value="1"/>
</dbReference>
<sequence length="1734" mass="191074">MDVTRKYFSPRLLDYIVITGARQPSRTTPVQPPELLRRYPTEDHPDFPLPLDVVFFCQPEGCILLGARRTSLRESTPFVFALTEKDTSRVRYGICVNFYRPIDRADGFPRGSGDQSSFEGGDVVLPPEAGPVPPVPARRKRLSSHSLVSLCIISHHPFFSTFRECLFTLRKLLDSSNERLLFGLRMAGKAPGRDSVWNVFLGRVVEGISSAVLHEVREIETWMLRLLSAPVPVPGKTRVEVAILPRSVERPLVFALPDHTRFSLVDFPLHLPLELLGVDTCMKVLTCIILEHKLVLQSRDYNALSMSVMAFVTMIYPLEYMFPVIPLLPTCMASAEQLLLAPTPYIIGVPATFFKLKRSFCLPDDVWLVDLDSNSVIKPPGVEDLPPLPEPEGSHLLYHLKQALASMSINPQPIRNLDKIQPRAAPGASSLPEKPEQQPPPLSGFNPLIYGNDVDSVDVATRIAMVRFFNSVGVLAHFMEHTRTLRLYPRPVVAFQVNSFLHSRAKLSTFLRKFVRTQAVEFYAEWSLCPTNVAFLRVHTGVFDPAVIGDKGKWYCHQLEPIYFDVWSESCTLTTSMAAMGLTDEASTGESGSESDDASSTSSSYSSLSDFVCDMVEFNGENVVFPRYSLLLQGGAHVEEASAAILDRADYNAVFNPPVELQMPDLNQQTLERTDSRSSLHGSGTSSSANSSLSSPSGQPQGDASGGVFPAPKTEGQEPSEGGDNDAPAGGGSSNDGEPHTPSTIRSGPSRSPVGSVSSGRSTPPEGGSAASSNRAMGALGSLAGGVLSRGPGSGSLTSQGSQGSLFEAVAREAKEVAREASKAAAEVSRSALEATKPAREAGRKTLMKALSDRDREKQDPCPSESSSEGQFPTTQLSFPRRDSGSLITTMSNELNGFAAHTSNVIQGISGLFGERRGRMSSTVKGKERAPPFGPFPKANMGRRGPVERTPLIKHITPQQAKRLQPQEPPKSLQTFEEQSTTQSDNQQFLKEVLNAIRDGEGVKWFKQSRIRRLMEDESYRNLVVSQLNRTLERRVGPDGLIKDVMISKPVYKGTLKMLQMVISGLEQSYTNYGLGGMASALQVCEIAHTHFWSKDVASEQGLRINPGLPQDANSVGSRSRPQSTEPELSASRKNSLCAQDAKYNRSQDISPYGSGEHLNRYPTDPTRAADVAAHPADHYRASSPMDNSPHREERGSFDRGSLLDHRFSLSDVSQHTPPQMNVIPSADSIDHHDEASDMFRGLMNAKKLVLSKITSIDSEVSEAGMSQGSDLAVPSGSVSDTGSVTMNPAFFRQTRGGSNASFRSTVSDSEVEAGGTGSFLGPRQKRAASLWTGKTSLSGGFRFSSATSVPGKVPDPSQGSSPGPGPSTPTRTTPPPHTRTYIYQGLIGKDRSTLWDEPQFWEDTFFDAVSQERDLVGVEQQPGEQMKRYRTLSSPEKKRLEHEEDRLLSTLLSNVIAFMLMMEVNIEEIRRRARRLLGKCHISLVYSAELNTLLDGLEVVVDGKKVRQSGNEIDLRPLGSRQMQSQCFTVHMTTDSNEVRFLEVRDDGLVLRAANGHVLERWWYERLVNMSYCPKNKVLCLWRRSQGQTQLHKYYTRKCKDMYYSIKEAMERAAARGKVVTSGTELGGEFPVLDMTTREGGILQVCMEGVGLLFANSKDFEFFVRLENIKRCYTQREHIFVLEEYNPKTRHTIERRYESKMASEICYAVLCVFSYLISGDPRPAQPGAGSSRS</sequence>
<dbReference type="SMART" id="SM00799">
    <property type="entry name" value="DENN"/>
    <property type="match status" value="1"/>
</dbReference>